<evidence type="ECO:0000313" key="1">
    <source>
        <dbReference type="EMBL" id="CAI5721166.1"/>
    </source>
</evidence>
<dbReference type="Gene3D" id="3.90.190.10">
    <property type="entry name" value="Protein tyrosine phosphatase superfamily"/>
    <property type="match status" value="1"/>
</dbReference>
<protein>
    <submittedName>
        <fullName evidence="1">Uncharacterized protein</fullName>
    </submittedName>
</protein>
<dbReference type="PROSITE" id="PS50096">
    <property type="entry name" value="IQ"/>
    <property type="match status" value="1"/>
</dbReference>
<gene>
    <name evidence="1" type="ORF">PDE001_LOCUS2401</name>
</gene>
<name>A0AAV0TFN5_9STRA</name>
<accession>A0AAV0TFN5</accession>
<comment type="caution">
    <text evidence="1">The sequence shown here is derived from an EMBL/GenBank/DDBJ whole genome shotgun (WGS) entry which is preliminary data.</text>
</comment>
<dbReference type="EMBL" id="CANTFM010000399">
    <property type="protein sequence ID" value="CAI5721166.1"/>
    <property type="molecule type" value="Genomic_DNA"/>
</dbReference>
<keyword evidence="2" id="KW-1185">Reference proteome</keyword>
<proteinExistence type="predicted"/>
<dbReference type="AlphaFoldDB" id="A0AAV0TFN5"/>
<evidence type="ECO:0000313" key="2">
    <source>
        <dbReference type="Proteomes" id="UP001162029"/>
    </source>
</evidence>
<dbReference type="InterPro" id="IPR029021">
    <property type="entry name" value="Prot-tyrosine_phosphatase-like"/>
</dbReference>
<organism evidence="1 2">
    <name type="scientific">Peronospora destructor</name>
    <dbReference type="NCBI Taxonomy" id="86335"/>
    <lineage>
        <taxon>Eukaryota</taxon>
        <taxon>Sar</taxon>
        <taxon>Stramenopiles</taxon>
        <taxon>Oomycota</taxon>
        <taxon>Peronosporomycetes</taxon>
        <taxon>Peronosporales</taxon>
        <taxon>Peronosporaceae</taxon>
        <taxon>Peronospora</taxon>
    </lineage>
</organism>
<sequence>MDELDVLLDGIYVRAREIQHVQDPETKLRQLLAPIRALLMQKLHQECDESVNSFSNSSNSFSVDPGPFTYISGAAAKLQKMVTHSPPSQGLLTLKNSSKSPVKPLQTYFNGAANRLHALVTGNKTLSIDTMRGKQEHSEAVIRIQALVRGNSQRQTLTKQHSRMVQGTKVLKKYVLRTDRIPNCHELDTPHGEMAPNFRRLEGTPLYGSGQPSLKGIQMILSRVAADGFTKVVWVNLREEAVIYVNGMPFTARRSAMLNENDLVPGITGHKIQVLESSLKSSLQEELEAANNCFEFWNEIALRENELVVDTALPGHVMTLPELYRSNEVAKYTENHPKRLVLANPDRA</sequence>
<dbReference type="Pfam" id="PF14566">
    <property type="entry name" value="PTPlike_phytase"/>
    <property type="match status" value="1"/>
</dbReference>
<dbReference type="SMART" id="SM01301">
    <property type="entry name" value="PTPlike_phytase"/>
    <property type="match status" value="1"/>
</dbReference>
<reference evidence="1" key="1">
    <citation type="submission" date="2022-12" db="EMBL/GenBank/DDBJ databases">
        <authorList>
            <person name="Webb A."/>
        </authorList>
    </citation>
    <scope>NUCLEOTIDE SEQUENCE</scope>
    <source>
        <strain evidence="1">Pd1</strain>
    </source>
</reference>
<dbReference type="SUPFAM" id="SSF52799">
    <property type="entry name" value="(Phosphotyrosine protein) phosphatases II"/>
    <property type="match status" value="1"/>
</dbReference>
<dbReference type="Proteomes" id="UP001162029">
    <property type="component" value="Unassembled WGS sequence"/>
</dbReference>